<reference evidence="4 5" key="1">
    <citation type="submission" date="2018-06" db="EMBL/GenBank/DDBJ databases">
        <title>Genomic Encyclopedia of Archaeal and Bacterial Type Strains, Phase II (KMG-II): from individual species to whole genera.</title>
        <authorList>
            <person name="Goeker M."/>
        </authorList>
    </citation>
    <scope>NUCLEOTIDE SEQUENCE [LARGE SCALE GENOMIC DNA]</scope>
    <source>
        <strain evidence="4 5">ATCC BAA-1881</strain>
    </source>
</reference>
<feature type="region of interest" description="Disordered" evidence="2">
    <location>
        <begin position="187"/>
        <end position="214"/>
    </location>
</feature>
<dbReference type="GO" id="GO:0008270">
    <property type="term" value="F:zinc ion binding"/>
    <property type="evidence" value="ECO:0007669"/>
    <property type="project" value="UniProtKB-KW"/>
</dbReference>
<evidence type="ECO:0000256" key="2">
    <source>
        <dbReference type="SAM" id="MobiDB-lite"/>
    </source>
</evidence>
<feature type="domain" description="SWIM-type" evidence="3">
    <location>
        <begin position="49"/>
        <end position="80"/>
    </location>
</feature>
<dbReference type="EMBL" id="QKUF01000034">
    <property type="protein sequence ID" value="PZW22423.1"/>
    <property type="molecule type" value="Genomic_DNA"/>
</dbReference>
<gene>
    <name evidence="4" type="ORF">EI42_05557</name>
</gene>
<name>A0A326U1W2_THEHA</name>
<sequence length="214" mass="23690">MTTALATRTSRKQAVRKPYHPVVLIRVYDKATGAVLGYLAPSRDGKNYYQVTCSEHGRWHCTCPATCECVHIRAVKEMCELRVKLGRPGCKPPMQPIATEQDERAQATPAPAPSEQDERAQIKTRIQRIEDDLALGSLIEGGLPEEEVSRLQDEISQLKALLQTTDPLSPFSQAERVSPRIPHCVKMGNTSSAPANDWRTTSPLSSSSGFSFMR</sequence>
<evidence type="ECO:0000313" key="4">
    <source>
        <dbReference type="EMBL" id="PZW22423.1"/>
    </source>
</evidence>
<feature type="compositionally biased region" description="Low complexity" evidence="2">
    <location>
        <begin position="202"/>
        <end position="214"/>
    </location>
</feature>
<keyword evidence="1" id="KW-0862">Zinc</keyword>
<organism evidence="4 5">
    <name type="scientific">Thermosporothrix hazakensis</name>
    <dbReference type="NCBI Taxonomy" id="644383"/>
    <lineage>
        <taxon>Bacteria</taxon>
        <taxon>Bacillati</taxon>
        <taxon>Chloroflexota</taxon>
        <taxon>Ktedonobacteria</taxon>
        <taxon>Ktedonobacterales</taxon>
        <taxon>Thermosporotrichaceae</taxon>
        <taxon>Thermosporothrix</taxon>
    </lineage>
</organism>
<evidence type="ECO:0000313" key="5">
    <source>
        <dbReference type="Proteomes" id="UP000248806"/>
    </source>
</evidence>
<protein>
    <recommendedName>
        <fullName evidence="3">SWIM-type domain-containing protein</fullName>
    </recommendedName>
</protein>
<evidence type="ECO:0000259" key="3">
    <source>
        <dbReference type="PROSITE" id="PS50966"/>
    </source>
</evidence>
<accession>A0A326U1W2</accession>
<feature type="region of interest" description="Disordered" evidence="2">
    <location>
        <begin position="90"/>
        <end position="119"/>
    </location>
</feature>
<dbReference type="PROSITE" id="PS50966">
    <property type="entry name" value="ZF_SWIM"/>
    <property type="match status" value="1"/>
</dbReference>
<feature type="compositionally biased region" description="Polar residues" evidence="2">
    <location>
        <begin position="188"/>
        <end position="201"/>
    </location>
</feature>
<dbReference type="Proteomes" id="UP000248806">
    <property type="component" value="Unassembled WGS sequence"/>
</dbReference>
<keyword evidence="1" id="KW-0479">Metal-binding</keyword>
<evidence type="ECO:0000256" key="1">
    <source>
        <dbReference type="PROSITE-ProRule" id="PRU00325"/>
    </source>
</evidence>
<dbReference type="AlphaFoldDB" id="A0A326U1W2"/>
<dbReference type="RefSeq" id="WP_111325801.1">
    <property type="nucleotide sequence ID" value="NZ_BIFX01000001.1"/>
</dbReference>
<dbReference type="InterPro" id="IPR007527">
    <property type="entry name" value="Znf_SWIM"/>
</dbReference>
<keyword evidence="5" id="KW-1185">Reference proteome</keyword>
<proteinExistence type="predicted"/>
<keyword evidence="1" id="KW-0863">Zinc-finger</keyword>
<comment type="caution">
    <text evidence="4">The sequence shown here is derived from an EMBL/GenBank/DDBJ whole genome shotgun (WGS) entry which is preliminary data.</text>
</comment>